<dbReference type="KEGG" id="pani:DCO16_06050"/>
<organism evidence="1 2">
    <name type="scientific">Polynucleobacter antarcticus</name>
    <dbReference type="NCBI Taxonomy" id="1743162"/>
    <lineage>
        <taxon>Bacteria</taxon>
        <taxon>Pseudomonadati</taxon>
        <taxon>Pseudomonadota</taxon>
        <taxon>Betaproteobacteria</taxon>
        <taxon>Burkholderiales</taxon>
        <taxon>Burkholderiaceae</taxon>
        <taxon>Polynucleobacter</taxon>
    </lineage>
</organism>
<reference evidence="1 2" key="1">
    <citation type="submission" date="2018-04" db="EMBL/GenBank/DDBJ databases">
        <title>Polynucleobacter sp. LimPoW16 genome.</title>
        <authorList>
            <person name="Hahn M.W."/>
        </authorList>
    </citation>
    <scope>NUCLEOTIDE SEQUENCE [LARGE SCALE GENOMIC DNA]</scope>
    <source>
        <strain evidence="1 2">LimPoW16</strain>
    </source>
</reference>
<dbReference type="Proteomes" id="UP000500806">
    <property type="component" value="Chromosome"/>
</dbReference>
<gene>
    <name evidence="1" type="ORF">DCO16_06050</name>
</gene>
<evidence type="ECO:0008006" key="3">
    <source>
        <dbReference type="Google" id="ProtNLM"/>
    </source>
</evidence>
<name>A0A6M9PUT2_9BURK</name>
<keyword evidence="2" id="KW-1185">Reference proteome</keyword>
<accession>A0A6M9PUT2</accession>
<evidence type="ECO:0000313" key="2">
    <source>
        <dbReference type="Proteomes" id="UP000500806"/>
    </source>
</evidence>
<sequence>MIKRIRYQRKTLLVMGEGDCEEAFLRHLRNIYCSDNEGVSVTIRNAQGGSPISIVTQVIRFTRLNNYDKKIVLLDTDLAWPAELKKTAKDHGILMLGSKPCLEGLLLSMLKMPASTSSKDCKRTLQSHTNADMTEWRHYESCFSREVVEKARVFLVELDKLLTHFEGR</sequence>
<proteinExistence type="predicted"/>
<dbReference type="AlphaFoldDB" id="A0A6M9PUT2"/>
<evidence type="ECO:0000313" key="1">
    <source>
        <dbReference type="EMBL" id="QKM62657.1"/>
    </source>
</evidence>
<dbReference type="RefSeq" id="WP_173942819.1">
    <property type="nucleotide sequence ID" value="NZ_CBCSCD010000001.1"/>
</dbReference>
<dbReference type="EMBL" id="CP028941">
    <property type="protein sequence ID" value="QKM62657.1"/>
    <property type="molecule type" value="Genomic_DNA"/>
</dbReference>
<protein>
    <recommendedName>
        <fullName evidence="3">RloB-like protein</fullName>
    </recommendedName>
</protein>